<dbReference type="AlphaFoldDB" id="A0A1E2UNL5"/>
<gene>
    <name evidence="1" type="ORF">A3196_04830</name>
</gene>
<dbReference type="RefSeq" id="WP_069003093.1">
    <property type="nucleotide sequence ID" value="NZ_LVJW01000006.1"/>
</dbReference>
<name>A0A1E2UNL5_9GAMM</name>
<dbReference type="OrthoDB" id="5741390at2"/>
<evidence type="ECO:0000313" key="1">
    <source>
        <dbReference type="EMBL" id="ODB96145.1"/>
    </source>
</evidence>
<dbReference type="InterPro" id="IPR021490">
    <property type="entry name" value="DUF3144"/>
</dbReference>
<protein>
    <recommendedName>
        <fullName evidence="3">DUF3144 domain-containing protein</fullName>
    </recommendedName>
</protein>
<reference evidence="1 2" key="1">
    <citation type="submission" date="2016-03" db="EMBL/GenBank/DDBJ databases">
        <title>Chemosynthetic sulphur-oxidizing symbionts of marine invertebrate animals are capable of nitrogen fixation.</title>
        <authorList>
            <person name="Petersen J.M."/>
            <person name="Kemper A."/>
            <person name="Gruber-Vodicka H."/>
            <person name="Cardini U."/>
            <person name="Geest Mvander."/>
            <person name="Kleiner M."/>
            <person name="Bulgheresi S."/>
            <person name="Fussmann M."/>
            <person name="Herbold C."/>
            <person name="Seah B.K.B."/>
            <person name="Antony C.Paul."/>
            <person name="Liu D."/>
            <person name="Belitz A."/>
            <person name="Weber M."/>
        </authorList>
    </citation>
    <scope>NUCLEOTIDE SEQUENCE [LARGE SCALE GENOMIC DNA]</scope>
    <source>
        <strain evidence="1">G_D</strain>
    </source>
</reference>
<evidence type="ECO:0000313" key="2">
    <source>
        <dbReference type="Proteomes" id="UP000094849"/>
    </source>
</evidence>
<dbReference type="Pfam" id="PF11342">
    <property type="entry name" value="DUF3144"/>
    <property type="match status" value="1"/>
</dbReference>
<evidence type="ECO:0008006" key="3">
    <source>
        <dbReference type="Google" id="ProtNLM"/>
    </source>
</evidence>
<comment type="caution">
    <text evidence="1">The sequence shown here is derived from an EMBL/GenBank/DDBJ whole genome shotgun (WGS) entry which is preliminary data.</text>
</comment>
<accession>A0A1E2UNL5</accession>
<dbReference type="STRING" id="1818881.A3196_04830"/>
<organism evidence="1 2">
    <name type="scientific">Candidatus Thiodiazotropha endoloripes</name>
    <dbReference type="NCBI Taxonomy" id="1818881"/>
    <lineage>
        <taxon>Bacteria</taxon>
        <taxon>Pseudomonadati</taxon>
        <taxon>Pseudomonadota</taxon>
        <taxon>Gammaproteobacteria</taxon>
        <taxon>Chromatiales</taxon>
        <taxon>Sedimenticolaceae</taxon>
        <taxon>Candidatus Thiodiazotropha</taxon>
    </lineage>
</organism>
<keyword evidence="2" id="KW-1185">Reference proteome</keyword>
<proteinExistence type="predicted"/>
<dbReference type="Proteomes" id="UP000094849">
    <property type="component" value="Unassembled WGS sequence"/>
</dbReference>
<sequence>MSEKADIEEFTALASRFVELANKMKDEGKPVQMVNAALMSASATYATYIHAGNEGYLKPSGVKKLVDTYSNQVENIQKIKKQATDQG</sequence>
<dbReference type="EMBL" id="LVJZ01000003">
    <property type="protein sequence ID" value="ODB96145.1"/>
    <property type="molecule type" value="Genomic_DNA"/>
</dbReference>
<dbReference type="Gene3D" id="1.10.287.3020">
    <property type="match status" value="1"/>
</dbReference>